<dbReference type="PANTHER" id="PTHR43293:SF3">
    <property type="entry name" value="CHOLESTEROL RING-CLEAVING HYDROLASE IPDB SUBUNIT"/>
    <property type="match status" value="1"/>
</dbReference>
<dbReference type="PANTHER" id="PTHR43293">
    <property type="entry name" value="ACETATE COA-TRANSFERASE YDIF"/>
    <property type="match status" value="1"/>
</dbReference>
<protein>
    <submittedName>
        <fullName evidence="2">Glutaconate CoA-transferase subunit B</fullName>
    </submittedName>
</protein>
<dbReference type="SMART" id="SM00882">
    <property type="entry name" value="CoA_trans"/>
    <property type="match status" value="1"/>
</dbReference>
<evidence type="ECO:0000313" key="3">
    <source>
        <dbReference type="Proteomes" id="UP000184465"/>
    </source>
</evidence>
<evidence type="ECO:0000313" key="2">
    <source>
        <dbReference type="EMBL" id="SHK02696.1"/>
    </source>
</evidence>
<dbReference type="Proteomes" id="UP000184465">
    <property type="component" value="Unassembled WGS sequence"/>
</dbReference>
<dbReference type="InterPro" id="IPR037171">
    <property type="entry name" value="NagB/RpiA_transferase-like"/>
</dbReference>
<dbReference type="AlphaFoldDB" id="A0A1M6P480"/>
<dbReference type="EMBL" id="FRAG01000021">
    <property type="protein sequence ID" value="SHK02696.1"/>
    <property type="molecule type" value="Genomic_DNA"/>
</dbReference>
<reference evidence="2 3" key="1">
    <citation type="submission" date="2016-11" db="EMBL/GenBank/DDBJ databases">
        <authorList>
            <person name="Jaros S."/>
            <person name="Januszkiewicz K."/>
            <person name="Wedrychowicz H."/>
        </authorList>
    </citation>
    <scope>NUCLEOTIDE SEQUENCE [LARGE SCALE GENOMIC DNA]</scope>
    <source>
        <strain evidence="2 3">DSM 15212</strain>
    </source>
</reference>
<name>A0A1M6P480_PARC5</name>
<dbReference type="RefSeq" id="WP_207550793.1">
    <property type="nucleotide sequence ID" value="NZ_FRAG01000021.1"/>
</dbReference>
<dbReference type="InterPro" id="IPR004165">
    <property type="entry name" value="CoA_trans_fam_I"/>
</dbReference>
<organism evidence="2 3">
    <name type="scientific">Paramaledivibacter caminithermalis (strain DSM 15212 / CIP 107654 / DViRD3)</name>
    <name type="common">Clostridium caminithermale</name>
    <dbReference type="NCBI Taxonomy" id="1121301"/>
    <lineage>
        <taxon>Bacteria</taxon>
        <taxon>Bacillati</taxon>
        <taxon>Bacillota</taxon>
        <taxon>Clostridia</taxon>
        <taxon>Peptostreptococcales</taxon>
        <taxon>Caminicellaceae</taxon>
        <taxon>Paramaledivibacter</taxon>
    </lineage>
</organism>
<keyword evidence="3" id="KW-1185">Reference proteome</keyword>
<gene>
    <name evidence="2" type="ORF">SAMN02745912_02008</name>
</gene>
<comment type="similarity">
    <text evidence="1">Belongs to the 3-oxoacid CoA-transferase subunit B family.</text>
</comment>
<proteinExistence type="inferred from homology"/>
<keyword evidence="2" id="KW-0808">Transferase</keyword>
<dbReference type="STRING" id="1121301.SAMN02745912_02008"/>
<dbReference type="Pfam" id="PF01144">
    <property type="entry name" value="CoA_trans"/>
    <property type="match status" value="1"/>
</dbReference>
<dbReference type="SUPFAM" id="SSF100950">
    <property type="entry name" value="NagB/RpiA/CoA transferase-like"/>
    <property type="match status" value="1"/>
</dbReference>
<dbReference type="Gene3D" id="3.40.1080.10">
    <property type="entry name" value="Glutaconate Coenzyme A-transferase"/>
    <property type="match status" value="1"/>
</dbReference>
<accession>A0A1M6P480</accession>
<sequence length="244" mass="27111">MMTQEAKNVHPADIMIVTIAKLLHDNETVFHGVSSQLPMVAILLAKKMHAKNLNYLNIPGGVDSNPRNLLSYSSAGEDIYNNGCAVFPLQEIFDLSMRGKLDVAFLSGVQFDKSGNVNASVIGDYHNPKIRLPGGAGSAVLIPTVKRALIWRTKHDARTFVDRVDFITTRGNVDRIITPLAVFKYKDNELKLEAISPLTTIDEVVKNTGFTVNTQGVRVLDYPTKEEMLLIKKIDPKGVRYKEF</sequence>
<dbReference type="GO" id="GO:0008410">
    <property type="term" value="F:CoA-transferase activity"/>
    <property type="evidence" value="ECO:0007669"/>
    <property type="project" value="InterPro"/>
</dbReference>
<evidence type="ECO:0000256" key="1">
    <source>
        <dbReference type="ARBA" id="ARBA00007047"/>
    </source>
</evidence>